<dbReference type="InterPro" id="IPR001967">
    <property type="entry name" value="Peptidase_S11_N"/>
</dbReference>
<keyword evidence="5" id="KW-0573">Peptidoglycan synthesis</keyword>
<protein>
    <recommendedName>
        <fullName evidence="10">Peptidase S11 D-alanyl-D-alanine carboxypeptidase A N-terminal domain-containing protein</fullName>
    </recommendedName>
</protein>
<feature type="active site" evidence="7">
    <location>
        <position position="85"/>
    </location>
</feature>
<evidence type="ECO:0000256" key="3">
    <source>
        <dbReference type="ARBA" id="ARBA00022801"/>
    </source>
</evidence>
<reference evidence="11 12" key="1">
    <citation type="journal article" date="2016" name="Nat. Commun.">
        <title>Thousands of microbial genomes shed light on interconnected biogeochemical processes in an aquifer system.</title>
        <authorList>
            <person name="Anantharaman K."/>
            <person name="Brown C.T."/>
            <person name="Hug L.A."/>
            <person name="Sharon I."/>
            <person name="Castelle C.J."/>
            <person name="Probst A.J."/>
            <person name="Thomas B.C."/>
            <person name="Singh A."/>
            <person name="Wilkins M.J."/>
            <person name="Karaoz U."/>
            <person name="Brodie E.L."/>
            <person name="Williams K.H."/>
            <person name="Hubbard S.S."/>
            <person name="Banfield J.F."/>
        </authorList>
    </citation>
    <scope>NUCLEOTIDE SEQUENCE [LARGE SCALE GENOMIC DNA]</scope>
</reference>
<dbReference type="GO" id="GO:0008360">
    <property type="term" value="P:regulation of cell shape"/>
    <property type="evidence" value="ECO:0007669"/>
    <property type="project" value="UniProtKB-KW"/>
</dbReference>
<feature type="active site" description="Proton acceptor" evidence="7">
    <location>
        <position position="33"/>
    </location>
</feature>
<evidence type="ECO:0000313" key="12">
    <source>
        <dbReference type="Proteomes" id="UP000176329"/>
    </source>
</evidence>
<dbReference type="InterPro" id="IPR012338">
    <property type="entry name" value="Beta-lactam/transpept-like"/>
</dbReference>
<dbReference type="PRINTS" id="PR00725">
    <property type="entry name" value="DADACBPTASE1"/>
</dbReference>
<keyword evidence="4" id="KW-0133">Cell shape</keyword>
<accession>A0A1F6LRM0</accession>
<feature type="active site" description="Acyl-ester intermediate" evidence="7">
    <location>
        <position position="30"/>
    </location>
</feature>
<evidence type="ECO:0000256" key="4">
    <source>
        <dbReference type="ARBA" id="ARBA00022960"/>
    </source>
</evidence>
<dbReference type="PANTHER" id="PTHR21581">
    <property type="entry name" value="D-ALANYL-D-ALANINE CARBOXYPEPTIDASE"/>
    <property type="match status" value="1"/>
</dbReference>
<dbReference type="PANTHER" id="PTHR21581:SF26">
    <property type="entry name" value="D-ALANYL-D-ALANINE ENDOPEPTIDASE"/>
    <property type="match status" value="1"/>
</dbReference>
<dbReference type="Proteomes" id="UP000176329">
    <property type="component" value="Unassembled WGS sequence"/>
</dbReference>
<name>A0A1F6LRM0_9BACT</name>
<feature type="domain" description="Peptidase S11 D-alanyl-D-alanine carboxypeptidase A N-terminal" evidence="10">
    <location>
        <begin position="8"/>
        <end position="222"/>
    </location>
</feature>
<evidence type="ECO:0000259" key="10">
    <source>
        <dbReference type="Pfam" id="PF00768"/>
    </source>
</evidence>
<gene>
    <name evidence="11" type="ORF">A2848_01530</name>
</gene>
<dbReference type="EMBL" id="MFPV01000025">
    <property type="protein sequence ID" value="OGH62008.1"/>
    <property type="molecule type" value="Genomic_DNA"/>
</dbReference>
<dbReference type="SUPFAM" id="SSF56601">
    <property type="entry name" value="beta-lactamase/transpeptidase-like"/>
    <property type="match status" value="1"/>
</dbReference>
<sequence length="239" mass="25911">EISDKPIIFVKDGDSVMTDEQSDEPWSAASITKLLTALVLSDLSLDWDAPVQLTRADELGGARLRVAVGSRYRRIDLLHASLMGSANNATHALARTSGISLAQFVGRMNKKAEQLGMVNSRFVDPTGLDPQNISTAQDIALLIEAAHRETRIADIGLKTTYTLSSIARKPQNHTITTTNLLLRSGDPVGLGKTGFLYESRYNFTVVGDGATGRARTVVVMNCPTKASAYALAKKYIYQN</sequence>
<dbReference type="GO" id="GO:0009002">
    <property type="term" value="F:serine-type D-Ala-D-Ala carboxypeptidase activity"/>
    <property type="evidence" value="ECO:0007669"/>
    <property type="project" value="InterPro"/>
</dbReference>
<evidence type="ECO:0000256" key="7">
    <source>
        <dbReference type="PIRSR" id="PIRSR618044-1"/>
    </source>
</evidence>
<comment type="caution">
    <text evidence="11">The sequence shown here is derived from an EMBL/GenBank/DDBJ whole genome shotgun (WGS) entry which is preliminary data.</text>
</comment>
<dbReference type="InterPro" id="IPR018044">
    <property type="entry name" value="Peptidase_S11"/>
</dbReference>
<organism evidence="11 12">
    <name type="scientific">Candidatus Magasanikbacteria bacterium RIFCSPHIGHO2_01_FULL_50_8</name>
    <dbReference type="NCBI Taxonomy" id="1798674"/>
    <lineage>
        <taxon>Bacteria</taxon>
        <taxon>Candidatus Magasanikiibacteriota</taxon>
    </lineage>
</organism>
<evidence type="ECO:0000313" key="11">
    <source>
        <dbReference type="EMBL" id="OGH62008.1"/>
    </source>
</evidence>
<dbReference type="GO" id="GO:0006508">
    <property type="term" value="P:proteolysis"/>
    <property type="evidence" value="ECO:0007669"/>
    <property type="project" value="InterPro"/>
</dbReference>
<comment type="similarity">
    <text evidence="1 9">Belongs to the peptidase S11 family.</text>
</comment>
<keyword evidence="2" id="KW-0732">Signal</keyword>
<dbReference type="AlphaFoldDB" id="A0A1F6LRM0"/>
<feature type="non-terminal residue" evidence="11">
    <location>
        <position position="1"/>
    </location>
</feature>
<dbReference type="Pfam" id="PF00768">
    <property type="entry name" value="Peptidase_S11"/>
    <property type="match status" value="1"/>
</dbReference>
<evidence type="ECO:0000256" key="8">
    <source>
        <dbReference type="PIRSR" id="PIRSR618044-2"/>
    </source>
</evidence>
<evidence type="ECO:0000256" key="6">
    <source>
        <dbReference type="ARBA" id="ARBA00023316"/>
    </source>
</evidence>
<dbReference type="Gene3D" id="3.40.710.10">
    <property type="entry name" value="DD-peptidase/beta-lactamase superfamily"/>
    <property type="match status" value="1"/>
</dbReference>
<evidence type="ECO:0000256" key="1">
    <source>
        <dbReference type="ARBA" id="ARBA00007164"/>
    </source>
</evidence>
<proteinExistence type="inferred from homology"/>
<evidence type="ECO:0000256" key="2">
    <source>
        <dbReference type="ARBA" id="ARBA00022729"/>
    </source>
</evidence>
<evidence type="ECO:0000256" key="9">
    <source>
        <dbReference type="RuleBase" id="RU004016"/>
    </source>
</evidence>
<keyword evidence="6" id="KW-0961">Cell wall biogenesis/degradation</keyword>
<feature type="binding site" evidence="8">
    <location>
        <position position="192"/>
    </location>
    <ligand>
        <name>substrate</name>
    </ligand>
</feature>
<dbReference type="GO" id="GO:0071555">
    <property type="term" value="P:cell wall organization"/>
    <property type="evidence" value="ECO:0007669"/>
    <property type="project" value="UniProtKB-KW"/>
</dbReference>
<dbReference type="GO" id="GO:0009252">
    <property type="term" value="P:peptidoglycan biosynthetic process"/>
    <property type="evidence" value="ECO:0007669"/>
    <property type="project" value="UniProtKB-KW"/>
</dbReference>
<keyword evidence="3" id="KW-0378">Hydrolase</keyword>
<evidence type="ECO:0000256" key="5">
    <source>
        <dbReference type="ARBA" id="ARBA00022984"/>
    </source>
</evidence>